<dbReference type="PANTHER" id="PTHR42953">
    <property type="entry name" value="HIGH-AFFINITY ZINC UPTAKE SYSTEM PROTEIN ZNUA-RELATED"/>
    <property type="match status" value="1"/>
</dbReference>
<comment type="caution">
    <text evidence="8">The sequence shown here is derived from an EMBL/GenBank/DDBJ whole genome shotgun (WGS) entry which is preliminary data.</text>
</comment>
<dbReference type="AlphaFoldDB" id="A0A2A2F708"/>
<dbReference type="InterPro" id="IPR050492">
    <property type="entry name" value="Bact_metal-bind_prot9"/>
</dbReference>
<dbReference type="Pfam" id="PF01297">
    <property type="entry name" value="ZnuA"/>
    <property type="match status" value="1"/>
</dbReference>
<comment type="similarity">
    <text evidence="2 6">Belongs to the bacterial solute-binding protein 9 family.</text>
</comment>
<dbReference type="RefSeq" id="WP_095617559.1">
    <property type="nucleotide sequence ID" value="NZ_NSKD01000003.1"/>
</dbReference>
<keyword evidence="9" id="KW-1185">Reference proteome</keyword>
<dbReference type="PANTHER" id="PTHR42953:SF1">
    <property type="entry name" value="METAL-BINDING PROTEIN HI_0362-RELATED"/>
    <property type="match status" value="1"/>
</dbReference>
<dbReference type="Gene3D" id="3.40.50.1980">
    <property type="entry name" value="Nitrogenase molybdenum iron protein domain"/>
    <property type="match status" value="2"/>
</dbReference>
<dbReference type="GO" id="GO:0030001">
    <property type="term" value="P:metal ion transport"/>
    <property type="evidence" value="ECO:0007669"/>
    <property type="project" value="InterPro"/>
</dbReference>
<gene>
    <name evidence="8" type="ORF">CK501_09980</name>
</gene>
<proteinExistence type="inferred from homology"/>
<evidence type="ECO:0000256" key="1">
    <source>
        <dbReference type="ARBA" id="ARBA00004196"/>
    </source>
</evidence>
<evidence type="ECO:0000256" key="4">
    <source>
        <dbReference type="ARBA" id="ARBA00022723"/>
    </source>
</evidence>
<dbReference type="SUPFAM" id="SSF53807">
    <property type="entry name" value="Helical backbone' metal receptor"/>
    <property type="match status" value="1"/>
</dbReference>
<comment type="subcellular location">
    <subcellularLocation>
        <location evidence="1">Cell envelope</location>
    </subcellularLocation>
</comment>
<dbReference type="PRINTS" id="PR00691">
    <property type="entry name" value="ADHESINB"/>
</dbReference>
<feature type="chain" id="PRO_5012584385" evidence="7">
    <location>
        <begin position="29"/>
        <end position="327"/>
    </location>
</feature>
<dbReference type="Proteomes" id="UP000218896">
    <property type="component" value="Unassembled WGS sequence"/>
</dbReference>
<reference evidence="8 9" key="1">
    <citation type="submission" date="2017-08" db="EMBL/GenBank/DDBJ databases">
        <title>Halovibrio sewagensis sp. nov., isolated from wastewater of high salinity.</title>
        <authorList>
            <person name="Dong X."/>
            <person name="Zhang G."/>
        </authorList>
    </citation>
    <scope>NUCLEOTIDE SEQUENCE [LARGE SCALE GENOMIC DNA]</scope>
    <source>
        <strain evidence="8 9">YL5-2</strain>
    </source>
</reference>
<keyword evidence="5 7" id="KW-0732">Signal</keyword>
<dbReference type="GO" id="GO:0007155">
    <property type="term" value="P:cell adhesion"/>
    <property type="evidence" value="ECO:0007669"/>
    <property type="project" value="InterPro"/>
</dbReference>
<name>A0A2A2F708_9GAMM</name>
<dbReference type="GO" id="GO:0030313">
    <property type="term" value="C:cell envelope"/>
    <property type="evidence" value="ECO:0007669"/>
    <property type="project" value="UniProtKB-SubCell"/>
</dbReference>
<evidence type="ECO:0000313" key="8">
    <source>
        <dbReference type="EMBL" id="PAU80728.1"/>
    </source>
</evidence>
<evidence type="ECO:0000256" key="5">
    <source>
        <dbReference type="ARBA" id="ARBA00022729"/>
    </source>
</evidence>
<accession>A0A2A2F708</accession>
<evidence type="ECO:0000256" key="7">
    <source>
        <dbReference type="SAM" id="SignalP"/>
    </source>
</evidence>
<keyword evidence="4" id="KW-0479">Metal-binding</keyword>
<evidence type="ECO:0000313" key="9">
    <source>
        <dbReference type="Proteomes" id="UP000218896"/>
    </source>
</evidence>
<evidence type="ECO:0000256" key="6">
    <source>
        <dbReference type="RuleBase" id="RU003512"/>
    </source>
</evidence>
<feature type="signal peptide" evidence="7">
    <location>
        <begin position="1"/>
        <end position="28"/>
    </location>
</feature>
<dbReference type="PRINTS" id="PR00690">
    <property type="entry name" value="ADHESNFAMILY"/>
</dbReference>
<evidence type="ECO:0000256" key="3">
    <source>
        <dbReference type="ARBA" id="ARBA00022448"/>
    </source>
</evidence>
<evidence type="ECO:0000256" key="2">
    <source>
        <dbReference type="ARBA" id="ARBA00011028"/>
    </source>
</evidence>
<dbReference type="GO" id="GO:0046872">
    <property type="term" value="F:metal ion binding"/>
    <property type="evidence" value="ECO:0007669"/>
    <property type="project" value="UniProtKB-KW"/>
</dbReference>
<organism evidence="8 9">
    <name type="scientific">Halovibrio salipaludis</name>
    <dbReference type="NCBI Taxonomy" id="2032626"/>
    <lineage>
        <taxon>Bacteria</taxon>
        <taxon>Pseudomonadati</taxon>
        <taxon>Pseudomonadota</taxon>
        <taxon>Gammaproteobacteria</taxon>
        <taxon>Oceanospirillales</taxon>
        <taxon>Halomonadaceae</taxon>
        <taxon>Halovibrio</taxon>
    </lineage>
</organism>
<protein>
    <submittedName>
        <fullName evidence="8">Manganese transporter</fullName>
    </submittedName>
</protein>
<dbReference type="InterPro" id="IPR006128">
    <property type="entry name" value="Lipoprotein_PsaA-like"/>
</dbReference>
<dbReference type="OrthoDB" id="9810636at2"/>
<sequence length="327" mass="34689">MVTQAARRWLVAVSFSAVLVMAASGARAADVVTTTGMIADVAANVAGECLSVEPLMGPGIDPHLYEARPSDIPLLRNSDAILYNGFNLEGQLGKVLARMAQSRPTVAVGPESMKDDDLIKGAGGYAVDPHLWMDASLWARIVPTVADVLVRVAPDCEAGIRSRAANYQQQLLTLDEWVSASAASVPEQQRILVTAHDAFRYFGLGYDIEVVGIQGISTDSEAAIADIRSVVDRIVSRNVPAIFVESTISRRTVETVVDGARDRGHDLTIGGELYSDAMGARGTPEGTYIGMIRHNTRAIVESLGGSVEPWPGSLPSFAGSGRSNAAE</sequence>
<keyword evidence="3 6" id="KW-0813">Transport</keyword>
<dbReference type="InterPro" id="IPR006127">
    <property type="entry name" value="ZnuA-like"/>
</dbReference>
<dbReference type="InterPro" id="IPR006129">
    <property type="entry name" value="AdhesinB"/>
</dbReference>
<dbReference type="EMBL" id="NSKD01000003">
    <property type="protein sequence ID" value="PAU80728.1"/>
    <property type="molecule type" value="Genomic_DNA"/>
</dbReference>